<feature type="signal peptide" evidence="1">
    <location>
        <begin position="1"/>
        <end position="24"/>
    </location>
</feature>
<dbReference type="PANTHER" id="PTHR11106">
    <property type="entry name" value="GANGLIOSIDE INDUCED DIFFERENTIATION ASSOCIATED PROTEIN 2-RELATED"/>
    <property type="match status" value="1"/>
</dbReference>
<dbReference type="PROSITE" id="PS51154">
    <property type="entry name" value="MACRO"/>
    <property type="match status" value="1"/>
</dbReference>
<dbReference type="PANTHER" id="PTHR11106:SF27">
    <property type="entry name" value="MACRO DOMAIN-CONTAINING PROTEIN"/>
    <property type="match status" value="1"/>
</dbReference>
<organism evidence="3 4">
    <name type="scientific">Teladorsagia circumcincta</name>
    <name type="common">Brown stomach worm</name>
    <name type="synonym">Ostertagia circumcincta</name>
    <dbReference type="NCBI Taxonomy" id="45464"/>
    <lineage>
        <taxon>Eukaryota</taxon>
        <taxon>Metazoa</taxon>
        <taxon>Ecdysozoa</taxon>
        <taxon>Nematoda</taxon>
        <taxon>Chromadorea</taxon>
        <taxon>Rhabditida</taxon>
        <taxon>Rhabditina</taxon>
        <taxon>Rhabditomorpha</taxon>
        <taxon>Strongyloidea</taxon>
        <taxon>Trichostrongylidae</taxon>
        <taxon>Teladorsagia</taxon>
    </lineage>
</organism>
<reference evidence="3 4" key="1">
    <citation type="submission" date="2015-09" db="EMBL/GenBank/DDBJ databases">
        <title>Draft genome of the parasitic nematode Teladorsagia circumcincta isolate WARC Sus (inbred).</title>
        <authorList>
            <person name="Mitreva M."/>
        </authorList>
    </citation>
    <scope>NUCLEOTIDE SEQUENCE [LARGE SCALE GENOMIC DNA]</scope>
    <source>
        <strain evidence="3 4">S</strain>
    </source>
</reference>
<dbReference type="AlphaFoldDB" id="A0A2G9UZ62"/>
<sequence>MLKLCDSVVFLSHLLYLTGGGVDGAIHRAAGTAELQKECRAIGHCDTGSAVITSGCKMTHIKNIIHTVGPQCSGNVASANDREKLVSCYRSCLDLALENKLKSVAFCCISTGVYGYPQEDAAKTVVSFLTEWLSNPENAMHIARIVLVLFNPVDVAAYEKFFDEYAKSQK</sequence>
<keyword evidence="4" id="KW-1185">Reference proteome</keyword>
<dbReference type="GO" id="GO:0140293">
    <property type="term" value="F:ADP-ribosylglutamate hydrolase activity"/>
    <property type="evidence" value="ECO:0007669"/>
    <property type="project" value="TreeGrafter"/>
</dbReference>
<feature type="chain" id="PRO_5013937018" evidence="1">
    <location>
        <begin position="25"/>
        <end position="170"/>
    </location>
</feature>
<evidence type="ECO:0000313" key="4">
    <source>
        <dbReference type="Proteomes" id="UP000230423"/>
    </source>
</evidence>
<dbReference type="SUPFAM" id="SSF52949">
    <property type="entry name" value="Macro domain-like"/>
    <property type="match status" value="1"/>
</dbReference>
<dbReference type="GO" id="GO:0005654">
    <property type="term" value="C:nucleoplasm"/>
    <property type="evidence" value="ECO:0007669"/>
    <property type="project" value="TreeGrafter"/>
</dbReference>
<dbReference type="Pfam" id="PF01661">
    <property type="entry name" value="Macro"/>
    <property type="match status" value="1"/>
</dbReference>
<evidence type="ECO:0000313" key="3">
    <source>
        <dbReference type="EMBL" id="PIO75548.1"/>
    </source>
</evidence>
<name>A0A2G9UZ62_TELCI</name>
<dbReference type="GO" id="GO:0140291">
    <property type="term" value="P:peptidyl-glutamate ADP-deribosylation"/>
    <property type="evidence" value="ECO:0007669"/>
    <property type="project" value="TreeGrafter"/>
</dbReference>
<dbReference type="GO" id="GO:0006974">
    <property type="term" value="P:DNA damage response"/>
    <property type="evidence" value="ECO:0007669"/>
    <property type="project" value="TreeGrafter"/>
</dbReference>
<dbReference type="Gene3D" id="3.40.220.10">
    <property type="entry name" value="Leucine Aminopeptidase, subunit E, domain 1"/>
    <property type="match status" value="1"/>
</dbReference>
<proteinExistence type="predicted"/>
<keyword evidence="1" id="KW-0732">Signal</keyword>
<dbReference type="InterPro" id="IPR002589">
    <property type="entry name" value="Macro_dom"/>
</dbReference>
<dbReference type="SMART" id="SM00506">
    <property type="entry name" value="A1pp"/>
    <property type="match status" value="1"/>
</dbReference>
<evidence type="ECO:0000256" key="1">
    <source>
        <dbReference type="SAM" id="SignalP"/>
    </source>
</evidence>
<dbReference type="InterPro" id="IPR043472">
    <property type="entry name" value="Macro_dom-like"/>
</dbReference>
<evidence type="ECO:0000259" key="2">
    <source>
        <dbReference type="PROSITE" id="PS51154"/>
    </source>
</evidence>
<accession>A0A2G9UZ62</accession>
<dbReference type="GO" id="GO:0042278">
    <property type="term" value="P:purine nucleoside metabolic process"/>
    <property type="evidence" value="ECO:0007669"/>
    <property type="project" value="TreeGrafter"/>
</dbReference>
<dbReference type="OrthoDB" id="6133115at2759"/>
<dbReference type="EMBL" id="KZ345131">
    <property type="protein sequence ID" value="PIO75548.1"/>
    <property type="molecule type" value="Genomic_DNA"/>
</dbReference>
<feature type="domain" description="Macro" evidence="2">
    <location>
        <begin position="1"/>
        <end position="166"/>
    </location>
</feature>
<dbReference type="Proteomes" id="UP000230423">
    <property type="component" value="Unassembled WGS sequence"/>
</dbReference>
<gene>
    <name evidence="3" type="ORF">TELCIR_02398</name>
</gene>
<protein>
    <submittedName>
        <fullName evidence="3">Macro domain protein</fullName>
    </submittedName>
</protein>